<dbReference type="OrthoDB" id="6500128at2759"/>
<evidence type="ECO:0000313" key="13">
    <source>
        <dbReference type="Proteomes" id="UP001150538"/>
    </source>
</evidence>
<dbReference type="PROSITE" id="PS00211">
    <property type="entry name" value="ABC_TRANSPORTER_1"/>
    <property type="match status" value="1"/>
</dbReference>
<dbReference type="InterPro" id="IPR001127">
    <property type="entry name" value="PTS_EIIA_1_perm"/>
</dbReference>
<evidence type="ECO:0000259" key="11">
    <source>
        <dbReference type="PROSITE" id="PS50929"/>
    </source>
</evidence>
<feature type="compositionally biased region" description="Basic residues" evidence="8">
    <location>
        <begin position="889"/>
        <end position="905"/>
    </location>
</feature>
<feature type="domain" description="ABC transmembrane type-1" evidence="11">
    <location>
        <begin position="1032"/>
        <end position="1217"/>
    </location>
</feature>
<feature type="transmembrane region" description="Helical" evidence="9">
    <location>
        <begin position="156"/>
        <end position="177"/>
    </location>
</feature>
<protein>
    <recommendedName>
        <fullName evidence="14">P-loop containing nucleoside triphosphate hydrolase protein</fullName>
    </recommendedName>
</protein>
<dbReference type="Gene3D" id="1.20.1560.10">
    <property type="entry name" value="ABC transporter type 1, transmembrane domain"/>
    <property type="match status" value="2"/>
</dbReference>
<dbReference type="PANTHER" id="PTHR24223:SF415">
    <property type="entry name" value="FI20190P1"/>
    <property type="match status" value="1"/>
</dbReference>
<comment type="caution">
    <text evidence="12">The sequence shown here is derived from an EMBL/GenBank/DDBJ whole genome shotgun (WGS) entry which is preliminary data.</text>
</comment>
<dbReference type="Proteomes" id="UP001150538">
    <property type="component" value="Unassembled WGS sequence"/>
</dbReference>
<evidence type="ECO:0000256" key="6">
    <source>
        <dbReference type="ARBA" id="ARBA00022989"/>
    </source>
</evidence>
<dbReference type="SUPFAM" id="SSF90123">
    <property type="entry name" value="ABC transporter transmembrane region"/>
    <property type="match status" value="2"/>
</dbReference>
<feature type="region of interest" description="Disordered" evidence="8">
    <location>
        <begin position="253"/>
        <end position="302"/>
    </location>
</feature>
<sequence length="1685" mass="189293">MLLSISCFIPTYWRLYNFTRATKKEIAMLSGIGACSTPGGVDYRGLMISRLCMEVVLIMLFGFVAGLTPPTWVDVEHDSPDYLERSASPLSKITMWWILQYSKMVGSKRKLLSSIPNLPDACQSEFHLGLYKENPLDFRDMYRFILTITWPFKKEILLALVLQIFRGLTTIVNPLLVGKFMDSLDSTTNIDKFTSRIVWTISVMLIFRLVSNMVVRSAEQRYMLLEIKMKAALFSDLTQKVLSQRLYEVQTISNPTPKSAPTDPQPSPLDLKKGDSKGPKADHSARNKKAAKKSNIAKKKGNVAPQVTKMELSEISAMVKAVPQFLTKTSKNIATFTNGISCLFVLYRLIGVYSLTTILIIIPARYVLISCFCQQETAVSKKRKATDKSRKKLISDVIKNSAVVRLFGWNMLYIDHLEKLSKEGYSLLKKSSAWDGMRQLAQNLLRTFSGTIVVLFHSYFTGELATSSLLFKAPPLINEVEHSFWVVYKYLEVSTLEFYEFNRLRSYMATCSVLNIIPPNYRNTPPEIEGSMDVRIGGSAEFVWLISIPNVDDMSKPSREDLYFNLESPAPFTKGFTLSLPDSCVKAETKPVLKNINITFPRNELTVIVGPSGSGKTSLLLAILGELHCSSGYVHIPERNLTSIKDPYNSSNIAYVAQEPWLQNATVKENILFGQPMDCARYKLVLSATGLDIDLNSLRDGDKTVIGERGKLLSGGQRQRLAMARAFYSEAAIILLDDCLSSVDPKTAQQLLQYCISSESKLGKNRTVIMVTHALGMCLPFVNWLVKMNDGKVEAQGTLKSLADDGLVYLETPDLTVKRVPDPTVGHEDYVQLNDFVLPPSAFGDEGRAAENENFSDSSAESTTDAGLFDTNPYNDEKEGPQKKDTGLRHRNSNKRTRNNKKVKGLGHDFGIENKTQLRHHHPHHHQYWSADRSSKGFRATMVYITKNINWFIQAMGGYHYIAMYFVILVLTSLLRTLYMYTKTLAPTAPKTPAVVPPSPTKGDYMGKLKYKAQALINEEGLGVGMLIVVHIGVATVHLFMDVAQKMVRSWATYRSEQKLAQDMMYKLVHSAPGVFESRLASDIQYRFDKDLGQLAESFIDNISKTITAIVEILTLAIFLISFSRPSLVIMLAMSAAFWATVRLNAPLIPALSQISIKFDAALNSKYTEIMEGSVTIRAYGKEKEFSKKAMKDNDTVHKLMVHKERIEQWMGLSFSIHYDVGRAIMLGLYALSCLPEHFHLGGRENSIIGWLFKQTGSQSAVIGKLDSSASVHSDDLPRRRVGYFLQQITTLPFSILTLTTIYTNISSLYHRFRRIVEFLTLPQEGPFATTSQVELPPDWPQEGRIKVMDLHVSYESDYNEGTRTASLSDNAEERMYETPLQEPRRHATLKGVCFEVAGGSKVGIVGRTGSGKSTLALALMRYLQPQCGKILIDDIDISKVGLEDLRRSVSIVSQEPALMNGTLRSNLDPLDVISDDAILYVLMSIKAIRPNFNASKRLKYYRHIDDTDDVEGDMTHSARVSSAPGKRAPNIAKPSGYTFESLNDIIENNGRNLTLGQKQVASLARAVLQRSKVIIMDEAATTIDIEADYDIHEALQQNILKETTVLCITHRLHRVMKYDKILVMDQGRIVEMGSPLELINDEMSTFYMMCQNTGEFDRLKKEAVFAHDKKNNRLLRHRGSFTRI</sequence>
<keyword evidence="2" id="KW-0813">Transport</keyword>
<dbReference type="InterPro" id="IPR036640">
    <property type="entry name" value="ABC1_TM_sf"/>
</dbReference>
<dbReference type="InterPro" id="IPR050173">
    <property type="entry name" value="ABC_transporter_C-like"/>
</dbReference>
<feature type="transmembrane region" description="Helical" evidence="9">
    <location>
        <begin position="345"/>
        <end position="368"/>
    </location>
</feature>
<dbReference type="PANTHER" id="PTHR24223">
    <property type="entry name" value="ATP-BINDING CASSETTE SUB-FAMILY C"/>
    <property type="match status" value="1"/>
</dbReference>
<feature type="domain" description="ABC transmembrane type-1" evidence="11">
    <location>
        <begin position="157"/>
        <end position="464"/>
    </location>
</feature>
<keyword evidence="6 9" id="KW-1133">Transmembrane helix</keyword>
<dbReference type="InterPro" id="IPR011527">
    <property type="entry name" value="ABC1_TM_dom"/>
</dbReference>
<evidence type="ECO:0000256" key="2">
    <source>
        <dbReference type="ARBA" id="ARBA00022448"/>
    </source>
</evidence>
<feature type="transmembrane region" description="Helical" evidence="9">
    <location>
        <begin position="51"/>
        <end position="70"/>
    </location>
</feature>
<evidence type="ECO:0000259" key="10">
    <source>
        <dbReference type="PROSITE" id="PS50893"/>
    </source>
</evidence>
<feature type="domain" description="ABC transporter" evidence="10">
    <location>
        <begin position="578"/>
        <end position="815"/>
    </location>
</feature>
<evidence type="ECO:0000256" key="1">
    <source>
        <dbReference type="ARBA" id="ARBA00004370"/>
    </source>
</evidence>
<keyword evidence="4" id="KW-0547">Nucleotide-binding</keyword>
<dbReference type="Gene3D" id="3.40.50.300">
    <property type="entry name" value="P-loop containing nucleotide triphosphate hydrolases"/>
    <property type="match status" value="2"/>
</dbReference>
<accession>A0A9W8DNG5</accession>
<keyword evidence="3 9" id="KW-0812">Transmembrane</keyword>
<evidence type="ECO:0000256" key="8">
    <source>
        <dbReference type="SAM" id="MobiDB-lite"/>
    </source>
</evidence>
<proteinExistence type="predicted"/>
<gene>
    <name evidence="12" type="ORF">H4219_004026</name>
</gene>
<dbReference type="Pfam" id="PF00005">
    <property type="entry name" value="ABC_tran"/>
    <property type="match status" value="2"/>
</dbReference>
<dbReference type="Pfam" id="PF00664">
    <property type="entry name" value="ABC_membrane"/>
    <property type="match status" value="1"/>
</dbReference>
<organism evidence="12 13">
    <name type="scientific">Mycoemilia scoparia</name>
    <dbReference type="NCBI Taxonomy" id="417184"/>
    <lineage>
        <taxon>Eukaryota</taxon>
        <taxon>Fungi</taxon>
        <taxon>Fungi incertae sedis</taxon>
        <taxon>Zoopagomycota</taxon>
        <taxon>Kickxellomycotina</taxon>
        <taxon>Kickxellomycetes</taxon>
        <taxon>Kickxellales</taxon>
        <taxon>Kickxellaceae</taxon>
        <taxon>Mycoemilia</taxon>
    </lineage>
</organism>
<dbReference type="SUPFAM" id="SSF52540">
    <property type="entry name" value="P-loop containing nucleoside triphosphate hydrolases"/>
    <property type="match status" value="2"/>
</dbReference>
<dbReference type="EMBL" id="JANBPU010000120">
    <property type="protein sequence ID" value="KAJ1916004.1"/>
    <property type="molecule type" value="Genomic_DNA"/>
</dbReference>
<dbReference type="GO" id="GO:0140359">
    <property type="term" value="F:ABC-type transporter activity"/>
    <property type="evidence" value="ECO:0007669"/>
    <property type="project" value="InterPro"/>
</dbReference>
<evidence type="ECO:0000256" key="9">
    <source>
        <dbReference type="SAM" id="Phobius"/>
    </source>
</evidence>
<evidence type="ECO:0000256" key="3">
    <source>
        <dbReference type="ARBA" id="ARBA00022692"/>
    </source>
</evidence>
<dbReference type="InterPro" id="IPR003593">
    <property type="entry name" value="AAA+_ATPase"/>
</dbReference>
<evidence type="ECO:0000256" key="4">
    <source>
        <dbReference type="ARBA" id="ARBA00022741"/>
    </source>
</evidence>
<feature type="region of interest" description="Disordered" evidence="8">
    <location>
        <begin position="842"/>
        <end position="907"/>
    </location>
</feature>
<dbReference type="PROSITE" id="PS00371">
    <property type="entry name" value="PTS_EIIA_TYPE_1_HIS"/>
    <property type="match status" value="1"/>
</dbReference>
<feature type="transmembrane region" description="Helical" evidence="9">
    <location>
        <begin position="197"/>
        <end position="215"/>
    </location>
</feature>
<evidence type="ECO:0000313" key="12">
    <source>
        <dbReference type="EMBL" id="KAJ1916004.1"/>
    </source>
</evidence>
<evidence type="ECO:0000256" key="7">
    <source>
        <dbReference type="ARBA" id="ARBA00023136"/>
    </source>
</evidence>
<feature type="compositionally biased region" description="Basic residues" evidence="8">
    <location>
        <begin position="286"/>
        <end position="301"/>
    </location>
</feature>
<feature type="domain" description="ABC transporter" evidence="10">
    <location>
        <begin position="1363"/>
        <end position="1652"/>
    </location>
</feature>
<keyword evidence="5" id="KW-0067">ATP-binding</keyword>
<dbReference type="GO" id="GO:0005524">
    <property type="term" value="F:ATP binding"/>
    <property type="evidence" value="ECO:0007669"/>
    <property type="project" value="UniProtKB-KW"/>
</dbReference>
<dbReference type="PROSITE" id="PS50929">
    <property type="entry name" value="ABC_TM1F"/>
    <property type="match status" value="2"/>
</dbReference>
<dbReference type="InterPro" id="IPR017871">
    <property type="entry name" value="ABC_transporter-like_CS"/>
</dbReference>
<dbReference type="GO" id="GO:0016887">
    <property type="term" value="F:ATP hydrolysis activity"/>
    <property type="evidence" value="ECO:0007669"/>
    <property type="project" value="InterPro"/>
</dbReference>
<feature type="transmembrane region" description="Helical" evidence="9">
    <location>
        <begin position="1021"/>
        <end position="1041"/>
    </location>
</feature>
<keyword evidence="13" id="KW-1185">Reference proteome</keyword>
<dbReference type="PROSITE" id="PS50893">
    <property type="entry name" value="ABC_TRANSPORTER_2"/>
    <property type="match status" value="2"/>
</dbReference>
<dbReference type="InterPro" id="IPR003439">
    <property type="entry name" value="ABC_transporter-like_ATP-bd"/>
</dbReference>
<keyword evidence="7 9" id="KW-0472">Membrane</keyword>
<evidence type="ECO:0008006" key="14">
    <source>
        <dbReference type="Google" id="ProtNLM"/>
    </source>
</evidence>
<feature type="compositionally biased region" description="Basic and acidic residues" evidence="8">
    <location>
        <begin position="875"/>
        <end position="888"/>
    </location>
</feature>
<dbReference type="SMART" id="SM00382">
    <property type="entry name" value="AAA"/>
    <property type="match status" value="2"/>
</dbReference>
<comment type="subcellular location">
    <subcellularLocation>
        <location evidence="1">Membrane</location>
    </subcellularLocation>
</comment>
<reference evidence="12" key="1">
    <citation type="submission" date="2022-07" db="EMBL/GenBank/DDBJ databases">
        <title>Phylogenomic reconstructions and comparative analyses of Kickxellomycotina fungi.</title>
        <authorList>
            <person name="Reynolds N.K."/>
            <person name="Stajich J.E."/>
            <person name="Barry K."/>
            <person name="Grigoriev I.V."/>
            <person name="Crous P."/>
            <person name="Smith M.E."/>
        </authorList>
    </citation>
    <scope>NUCLEOTIDE SEQUENCE</scope>
    <source>
        <strain evidence="12">NBRC 100468</strain>
    </source>
</reference>
<name>A0A9W8DNG5_9FUNG</name>
<dbReference type="GO" id="GO:0009401">
    <property type="term" value="P:phosphoenolpyruvate-dependent sugar phosphotransferase system"/>
    <property type="evidence" value="ECO:0007669"/>
    <property type="project" value="InterPro"/>
</dbReference>
<dbReference type="GO" id="GO:0016020">
    <property type="term" value="C:membrane"/>
    <property type="evidence" value="ECO:0007669"/>
    <property type="project" value="UniProtKB-SubCell"/>
</dbReference>
<evidence type="ECO:0000256" key="5">
    <source>
        <dbReference type="ARBA" id="ARBA00022840"/>
    </source>
</evidence>
<feature type="compositionally biased region" description="Basic and acidic residues" evidence="8">
    <location>
        <begin position="270"/>
        <end position="285"/>
    </location>
</feature>
<feature type="compositionally biased region" description="Polar residues" evidence="8">
    <location>
        <begin position="853"/>
        <end position="865"/>
    </location>
</feature>
<dbReference type="InterPro" id="IPR027417">
    <property type="entry name" value="P-loop_NTPase"/>
</dbReference>
<dbReference type="CDD" id="cd03250">
    <property type="entry name" value="ABCC_MRP_domain1"/>
    <property type="match status" value="1"/>
</dbReference>
<feature type="transmembrane region" description="Helical" evidence="9">
    <location>
        <begin position="962"/>
        <end position="981"/>
    </location>
</feature>